<reference evidence="1 2" key="1">
    <citation type="submission" date="2017-10" db="EMBL/GenBank/DDBJ databases">
        <title>Extensive intraspecific genome diversity in a model arbuscular mycorrhizal fungus.</title>
        <authorList>
            <person name="Chen E.C.H."/>
            <person name="Morin E."/>
            <person name="Baudet D."/>
            <person name="Noel J."/>
            <person name="Ndikumana S."/>
            <person name="Charron P."/>
            <person name="St-Onge C."/>
            <person name="Giorgi J."/>
            <person name="Grigoriev I.V."/>
            <person name="Roux C."/>
            <person name="Martin F.M."/>
            <person name="Corradi N."/>
        </authorList>
    </citation>
    <scope>NUCLEOTIDE SEQUENCE [LARGE SCALE GENOMIC DNA]</scope>
    <source>
        <strain evidence="1 2">A1</strain>
    </source>
</reference>
<accession>A0A2N0QLL6</accession>
<dbReference type="Proteomes" id="UP000232688">
    <property type="component" value="Unassembled WGS sequence"/>
</dbReference>
<dbReference type="VEuPathDB" id="FungiDB:RhiirA1_482627"/>
<comment type="caution">
    <text evidence="1">The sequence shown here is derived from an EMBL/GenBank/DDBJ whole genome shotgun (WGS) entry which is preliminary data.</text>
</comment>
<sequence>MTKKIASKLNLGDIHYYHYINEVRNKQEIQIAQFVRLTQGMHVMPIPYKQVEQNFFKRFIRKGIEIFSKNKEKIGETTIVQPDFHQQRIEISHKVYIDLIRFILNQYEYVAKIETINFSMKQYQPIVYIAMSIYVPERSTVIKKMVRLQELICEQFYQHFEFEPKKIHLYIKGIIQ</sequence>
<dbReference type="AlphaFoldDB" id="A0A2N0QLL6"/>
<gene>
    <name evidence="1" type="ORF">RhiirA1_482627</name>
</gene>
<name>A0A2N0QLL6_9GLOM</name>
<protein>
    <submittedName>
        <fullName evidence="1">Uncharacterized protein</fullName>
    </submittedName>
</protein>
<organism evidence="1 2">
    <name type="scientific">Rhizophagus irregularis</name>
    <dbReference type="NCBI Taxonomy" id="588596"/>
    <lineage>
        <taxon>Eukaryota</taxon>
        <taxon>Fungi</taxon>
        <taxon>Fungi incertae sedis</taxon>
        <taxon>Mucoromycota</taxon>
        <taxon>Glomeromycotina</taxon>
        <taxon>Glomeromycetes</taxon>
        <taxon>Glomerales</taxon>
        <taxon>Glomeraceae</taxon>
        <taxon>Rhizophagus</taxon>
    </lineage>
</organism>
<dbReference type="EMBL" id="LLXH01006694">
    <property type="protein sequence ID" value="PKC51942.1"/>
    <property type="molecule type" value="Genomic_DNA"/>
</dbReference>
<evidence type="ECO:0000313" key="2">
    <source>
        <dbReference type="Proteomes" id="UP000232688"/>
    </source>
</evidence>
<reference evidence="1 2" key="2">
    <citation type="submission" date="2017-10" db="EMBL/GenBank/DDBJ databases">
        <title>Genome analyses suggest a sexual origin of heterokaryosis in a supposedly ancient asexual fungus.</title>
        <authorList>
            <person name="Corradi N."/>
            <person name="Sedzielewska K."/>
            <person name="Noel J."/>
            <person name="Charron P."/>
            <person name="Farinelli L."/>
            <person name="Marton T."/>
            <person name="Kruger M."/>
            <person name="Pelin A."/>
            <person name="Brachmann A."/>
            <person name="Corradi N."/>
        </authorList>
    </citation>
    <scope>NUCLEOTIDE SEQUENCE [LARGE SCALE GENOMIC DNA]</scope>
    <source>
        <strain evidence="1 2">A1</strain>
    </source>
</reference>
<evidence type="ECO:0000313" key="1">
    <source>
        <dbReference type="EMBL" id="PKC51942.1"/>
    </source>
</evidence>
<proteinExistence type="predicted"/>